<sequence length="157" mass="17334">MPDTRPKLPGTPLLPIRGFAELSVGERFPLPSRTITHAHFAAFQALTGDNHPIHYDRPYCQALGHPDMLAHGLHVVALTAAGAGLFPHVVGPHLIGFTEVSARFLRPVFPDDTLYPLLEIAELRPQRRTGVVVMAATVDNQRGERVLEGRHSYLLRL</sequence>
<evidence type="ECO:0000313" key="3">
    <source>
        <dbReference type="Proteomes" id="UP000032680"/>
    </source>
</evidence>
<dbReference type="SUPFAM" id="SSF54637">
    <property type="entry name" value="Thioesterase/thiol ester dehydrase-isomerase"/>
    <property type="match status" value="1"/>
</dbReference>
<comment type="caution">
    <text evidence="2">The sequence shown here is derived from an EMBL/GenBank/DDBJ whole genome shotgun (WGS) entry which is preliminary data.</text>
</comment>
<dbReference type="OrthoDB" id="9796589at2"/>
<dbReference type="Proteomes" id="UP000032680">
    <property type="component" value="Unassembled WGS sequence"/>
</dbReference>
<proteinExistence type="predicted"/>
<reference evidence="2 3" key="1">
    <citation type="submission" date="2012-11" db="EMBL/GenBank/DDBJ databases">
        <title>Whole genome sequence of Acidisphaera rubrifaciens HS-AP3.</title>
        <authorList>
            <person name="Azuma Y."/>
            <person name="Higashiura N."/>
            <person name="Hirakawa H."/>
            <person name="Matsushita K."/>
        </authorList>
    </citation>
    <scope>NUCLEOTIDE SEQUENCE [LARGE SCALE GENOMIC DNA]</scope>
    <source>
        <strain evidence="2 3">HS-AP3</strain>
    </source>
</reference>
<name>A0A0D6P9Q0_9PROT</name>
<organism evidence="2 3">
    <name type="scientific">Acidisphaera rubrifaciens HS-AP3</name>
    <dbReference type="NCBI Taxonomy" id="1231350"/>
    <lineage>
        <taxon>Bacteria</taxon>
        <taxon>Pseudomonadati</taxon>
        <taxon>Pseudomonadota</taxon>
        <taxon>Alphaproteobacteria</taxon>
        <taxon>Acetobacterales</taxon>
        <taxon>Acetobacteraceae</taxon>
        <taxon>Acidisphaera</taxon>
    </lineage>
</organism>
<dbReference type="RefSeq" id="WP_048862982.1">
    <property type="nucleotide sequence ID" value="NZ_BANB01000803.1"/>
</dbReference>
<evidence type="ECO:0000259" key="1">
    <source>
        <dbReference type="Pfam" id="PF01575"/>
    </source>
</evidence>
<dbReference type="InterPro" id="IPR052342">
    <property type="entry name" value="MCH/BMMD"/>
</dbReference>
<dbReference type="PANTHER" id="PTHR43664">
    <property type="entry name" value="MONOAMINE OXIDASE-RELATED"/>
    <property type="match status" value="1"/>
</dbReference>
<dbReference type="Gene3D" id="3.10.129.10">
    <property type="entry name" value="Hotdog Thioesterase"/>
    <property type="match status" value="1"/>
</dbReference>
<accession>A0A0D6P9Q0</accession>
<dbReference type="InterPro" id="IPR002539">
    <property type="entry name" value="MaoC-like_dom"/>
</dbReference>
<protein>
    <recommendedName>
        <fullName evidence="1">MaoC-like domain-containing protein</fullName>
    </recommendedName>
</protein>
<dbReference type="CDD" id="cd03441">
    <property type="entry name" value="R_hydratase_like"/>
    <property type="match status" value="1"/>
</dbReference>
<dbReference type="AlphaFoldDB" id="A0A0D6P9Q0"/>
<keyword evidence="3" id="KW-1185">Reference proteome</keyword>
<dbReference type="PANTHER" id="PTHR43664:SF1">
    <property type="entry name" value="BETA-METHYLMALYL-COA DEHYDRATASE"/>
    <property type="match status" value="1"/>
</dbReference>
<feature type="domain" description="MaoC-like" evidence="1">
    <location>
        <begin position="28"/>
        <end position="136"/>
    </location>
</feature>
<evidence type="ECO:0000313" key="2">
    <source>
        <dbReference type="EMBL" id="GAN78382.1"/>
    </source>
</evidence>
<dbReference type="Pfam" id="PF01575">
    <property type="entry name" value="MaoC_dehydratas"/>
    <property type="match status" value="1"/>
</dbReference>
<dbReference type="InterPro" id="IPR029069">
    <property type="entry name" value="HotDog_dom_sf"/>
</dbReference>
<dbReference type="EMBL" id="BANB01000803">
    <property type="protein sequence ID" value="GAN78382.1"/>
    <property type="molecule type" value="Genomic_DNA"/>
</dbReference>
<gene>
    <name evidence="2" type="ORF">Asru_0805_03</name>
</gene>